<comment type="function">
    <text evidence="1">Involved in the assembly of lipopolysaccharide (LPS) at the surface of the outer membrane.</text>
</comment>
<dbReference type="Proteomes" id="UP000431269">
    <property type="component" value="Chromosome"/>
</dbReference>
<evidence type="ECO:0000256" key="1">
    <source>
        <dbReference type="HAMAP-Rule" id="MF_01411"/>
    </source>
</evidence>
<comment type="subunit">
    <text evidence="1">Component of the lipopolysaccharide transport and assembly complex.</text>
</comment>
<dbReference type="AlphaFoldDB" id="A0A6I6MJT9"/>
<dbReference type="GO" id="GO:0015920">
    <property type="term" value="P:lipopolysaccharide transport"/>
    <property type="evidence" value="ECO:0007669"/>
    <property type="project" value="InterPro"/>
</dbReference>
<comment type="subcellular location">
    <subcellularLocation>
        <location evidence="1">Cell outer membrane</location>
    </subcellularLocation>
</comment>
<dbReference type="GO" id="GO:1990351">
    <property type="term" value="C:transporter complex"/>
    <property type="evidence" value="ECO:0007669"/>
    <property type="project" value="TreeGrafter"/>
</dbReference>
<proteinExistence type="inferred from homology"/>
<dbReference type="EMBL" id="CP047045">
    <property type="protein sequence ID" value="QGZ95460.1"/>
    <property type="molecule type" value="Genomic_DNA"/>
</dbReference>
<dbReference type="PANTHER" id="PTHR30189">
    <property type="entry name" value="LPS-ASSEMBLY PROTEIN"/>
    <property type="match status" value="1"/>
</dbReference>
<dbReference type="RefSeq" id="WP_158766319.1">
    <property type="nucleotide sequence ID" value="NZ_CP047045.1"/>
</dbReference>
<keyword evidence="4" id="KW-1185">Reference proteome</keyword>
<dbReference type="InterPro" id="IPR050218">
    <property type="entry name" value="LptD"/>
</dbReference>
<sequence>MRRSGEMADRSAERAPFGWAALAAAVAVTVAPAAVAQEQVPAPSPTAEQTDRVLLEADQLIDDQQARTIIAEGDVQIRYQGRTMRADRLVYDLNTGSIHAIGNVQIVLEDGSTTYAEEVEADEAMNVGAARELRARLGQTGTLAARAALRHGEGESELRNIIYTSCPICENGDRPPTWSLRARRAIQDRESRTISYQGAVLEVAGVPVLYIPYLAHPDPSVGRASGFLTPDIGRNRRLGTFYDQPYFWAISPSQDLTASLRIHGNVNPMAGLEYRKRFWSGELEVDTTFTQEQLFDTEGNRFGDEIFRYSAFAEGRFEINRHWDWGFGVERTYDDEYLRRYDIEGAGERRGPYIGQDTRLISQLYGIGQTRHSYTSVSFVGFQGLREEDTSDLLPVILPFAETDHVWTPPGIGGQIRFQSNTAVLLRDDNPATVDFEGSDGRFSFSTSWRKDMIFGPGMVFSPFAQGRGDIYHVETSDDEFETISRGLGLGGAELSWPFMRPGERFDLIVEPVVMAAVATDNAEDPRIVNEDSLAFELDDSNLFRPNAAPNYDLWEPGARVSAGLRATARARTGESASLMFGRRWREEQADGFTEENNLGGETSDWVAAAQADLGSGFGAEARFRLDNETLEVQRIDLGVRASAGRFTVNTRYFAVDESLTPPGDPNEELSANVGVELARGWRAQFGLTRDLDSDINLRQDIRAIYEDDCTFLEIAYTRSETQRGTIGPDEGLQIRIGLRSLGVFGGS</sequence>
<evidence type="ECO:0000313" key="3">
    <source>
        <dbReference type="EMBL" id="QGZ95460.1"/>
    </source>
</evidence>
<feature type="domain" description="LptD C-terminal" evidence="2">
    <location>
        <begin position="308"/>
        <end position="678"/>
    </location>
</feature>
<dbReference type="Pfam" id="PF04453">
    <property type="entry name" value="LptD"/>
    <property type="match status" value="1"/>
</dbReference>
<dbReference type="InterPro" id="IPR007543">
    <property type="entry name" value="LptD_C"/>
</dbReference>
<accession>A0A6I6MJT9</accession>
<organism evidence="3 4">
    <name type="scientific">Terricaulis silvestris</name>
    <dbReference type="NCBI Taxonomy" id="2686094"/>
    <lineage>
        <taxon>Bacteria</taxon>
        <taxon>Pseudomonadati</taxon>
        <taxon>Pseudomonadota</taxon>
        <taxon>Alphaproteobacteria</taxon>
        <taxon>Caulobacterales</taxon>
        <taxon>Caulobacteraceae</taxon>
        <taxon>Terricaulis</taxon>
    </lineage>
</organism>
<protein>
    <recommendedName>
        <fullName evidence="1">LPS-assembly protein LptD</fullName>
    </recommendedName>
</protein>
<keyword evidence="1" id="KW-0732">Signal</keyword>
<evidence type="ECO:0000259" key="2">
    <source>
        <dbReference type="Pfam" id="PF04453"/>
    </source>
</evidence>
<name>A0A6I6MJT9_9CAUL</name>
<keyword evidence="1" id="KW-0998">Cell outer membrane</keyword>
<evidence type="ECO:0000313" key="4">
    <source>
        <dbReference type="Proteomes" id="UP000431269"/>
    </source>
</evidence>
<dbReference type="GO" id="GO:0043165">
    <property type="term" value="P:Gram-negative-bacterium-type cell outer membrane assembly"/>
    <property type="evidence" value="ECO:0007669"/>
    <property type="project" value="UniProtKB-UniRule"/>
</dbReference>
<comment type="caution">
    <text evidence="1">Lacks conserved residue(s) required for the propagation of feature annotation.</text>
</comment>
<dbReference type="Gene3D" id="2.60.450.10">
    <property type="entry name" value="Lipopolysaccharide (LPS) transport protein A like domain"/>
    <property type="match status" value="1"/>
</dbReference>
<reference evidence="4" key="1">
    <citation type="submission" date="2019-12" db="EMBL/GenBank/DDBJ databases">
        <title>Complete genome of Terracaulis silvestris 0127_4.</title>
        <authorList>
            <person name="Vieira S."/>
            <person name="Riedel T."/>
            <person name="Sproer C."/>
            <person name="Pascual J."/>
            <person name="Boedeker C."/>
            <person name="Overmann J."/>
        </authorList>
    </citation>
    <scope>NUCLEOTIDE SEQUENCE [LARGE SCALE GENOMIC DNA]</scope>
    <source>
        <strain evidence="4">0127_4</strain>
    </source>
</reference>
<dbReference type="KEGG" id="tsv:DSM104635_02309"/>
<comment type="similarity">
    <text evidence="1">Belongs to the LptD family.</text>
</comment>
<dbReference type="InterPro" id="IPR020889">
    <property type="entry name" value="LipoPS_assembly_LptD"/>
</dbReference>
<gene>
    <name evidence="1 3" type="primary">lptD</name>
    <name evidence="3" type="ORF">DSM104635_02309</name>
</gene>
<dbReference type="HAMAP" id="MF_01411">
    <property type="entry name" value="LPS_assembly_LptD"/>
    <property type="match status" value="1"/>
</dbReference>
<dbReference type="GO" id="GO:0009279">
    <property type="term" value="C:cell outer membrane"/>
    <property type="evidence" value="ECO:0007669"/>
    <property type="project" value="UniProtKB-SubCell"/>
</dbReference>
<keyword evidence="1" id="KW-0472">Membrane</keyword>
<dbReference type="PANTHER" id="PTHR30189:SF1">
    <property type="entry name" value="LPS-ASSEMBLY PROTEIN LPTD"/>
    <property type="match status" value="1"/>
</dbReference>